<gene>
    <name evidence="1" type="ORF">H9Q16_16020</name>
</gene>
<keyword evidence="2" id="KW-1185">Reference proteome</keyword>
<name>A0A927HHN7_9RHOB</name>
<accession>A0A927HHN7</accession>
<dbReference type="Proteomes" id="UP000635142">
    <property type="component" value="Unassembled WGS sequence"/>
</dbReference>
<evidence type="ECO:0000313" key="1">
    <source>
        <dbReference type="EMBL" id="MBD3665440.1"/>
    </source>
</evidence>
<dbReference type="AlphaFoldDB" id="A0A927HHN7"/>
<dbReference type="EMBL" id="JACTAG010000002">
    <property type="protein sequence ID" value="MBD3665440.1"/>
    <property type="molecule type" value="Genomic_DNA"/>
</dbReference>
<comment type="caution">
    <text evidence="1">The sequence shown here is derived from an EMBL/GenBank/DDBJ whole genome shotgun (WGS) entry which is preliminary data.</text>
</comment>
<dbReference type="RefSeq" id="WP_191076414.1">
    <property type="nucleotide sequence ID" value="NZ_JACTAG010000002.1"/>
</dbReference>
<reference evidence="1" key="1">
    <citation type="submission" date="2020-08" db="EMBL/GenBank/DDBJ databases">
        <title>Sulfitobacter aestuariivivens sp. nov., isolated from a tidal flat.</title>
        <authorList>
            <person name="Park S."/>
            <person name="Yoon J.-H."/>
        </authorList>
    </citation>
    <scope>NUCLEOTIDE SEQUENCE</scope>
    <source>
        <strain evidence="1">TSTF-M16</strain>
    </source>
</reference>
<sequence>MDSVDLPLAELDLTLFDFHIAASFAAQHAICKHLANAGLSERPVGLVHHHADPRLAKIASRTENGFRAAYVGMPENATIPESLQSDVAVLHAKTGRDFGRILPELQKYTLHFAVRPPRDNATARGYKPFTKGFTAAACRANIMVNRSEDDAEHLLGADYPYFVEGASADAIENCFEDARSHYGGPVWKDARDRVQNMLELTRPDRLAGQLHEIIDTAVQTIGD</sequence>
<evidence type="ECO:0000313" key="2">
    <source>
        <dbReference type="Proteomes" id="UP000635142"/>
    </source>
</evidence>
<proteinExistence type="predicted"/>
<organism evidence="1 2">
    <name type="scientific">Sulfitobacter aestuariivivens</name>
    <dbReference type="NCBI Taxonomy" id="2766981"/>
    <lineage>
        <taxon>Bacteria</taxon>
        <taxon>Pseudomonadati</taxon>
        <taxon>Pseudomonadota</taxon>
        <taxon>Alphaproteobacteria</taxon>
        <taxon>Rhodobacterales</taxon>
        <taxon>Roseobacteraceae</taxon>
        <taxon>Sulfitobacter</taxon>
    </lineage>
</organism>
<protein>
    <submittedName>
        <fullName evidence="1">Uncharacterized protein</fullName>
    </submittedName>
</protein>